<sequence>MSHISGLVGKVRHCRTLSSLYNFCFLGRTWTEKIASSNCSLAVSDKRPRDSFHLLANVQVTCLRLNGLVYTTAALSFSAALYHCDSVRVLTHCCERDGSHTLHATVISKPQ</sequence>
<organism evidence="1 2">
    <name type="scientific">Goodea atripinnis</name>
    <dbReference type="NCBI Taxonomy" id="208336"/>
    <lineage>
        <taxon>Eukaryota</taxon>
        <taxon>Metazoa</taxon>
        <taxon>Chordata</taxon>
        <taxon>Craniata</taxon>
        <taxon>Vertebrata</taxon>
        <taxon>Euteleostomi</taxon>
        <taxon>Actinopterygii</taxon>
        <taxon>Neopterygii</taxon>
        <taxon>Teleostei</taxon>
        <taxon>Neoteleostei</taxon>
        <taxon>Acanthomorphata</taxon>
        <taxon>Ovalentaria</taxon>
        <taxon>Atherinomorphae</taxon>
        <taxon>Cyprinodontiformes</taxon>
        <taxon>Goodeidae</taxon>
        <taxon>Goodea</taxon>
    </lineage>
</organism>
<gene>
    <name evidence="1" type="ORF">GOODEAATRI_025465</name>
</gene>
<proteinExistence type="predicted"/>
<reference evidence="1 2" key="1">
    <citation type="submission" date="2021-06" db="EMBL/GenBank/DDBJ databases">
        <authorList>
            <person name="Palmer J.M."/>
        </authorList>
    </citation>
    <scope>NUCLEOTIDE SEQUENCE [LARGE SCALE GENOMIC DNA]</scope>
    <source>
        <strain evidence="1 2">GA_2019</strain>
        <tissue evidence="1">Muscle</tissue>
    </source>
</reference>
<name>A0ABV0NXL3_9TELE</name>
<accession>A0ABV0NXL3</accession>
<dbReference type="Proteomes" id="UP001476798">
    <property type="component" value="Unassembled WGS sequence"/>
</dbReference>
<keyword evidence="2" id="KW-1185">Reference proteome</keyword>
<evidence type="ECO:0000313" key="2">
    <source>
        <dbReference type="Proteomes" id="UP001476798"/>
    </source>
</evidence>
<protein>
    <submittedName>
        <fullName evidence="1">Uncharacterized protein</fullName>
    </submittedName>
</protein>
<comment type="caution">
    <text evidence="1">The sequence shown here is derived from an EMBL/GenBank/DDBJ whole genome shotgun (WGS) entry which is preliminary data.</text>
</comment>
<evidence type="ECO:0000313" key="1">
    <source>
        <dbReference type="EMBL" id="MEQ2176181.1"/>
    </source>
</evidence>
<dbReference type="EMBL" id="JAHRIO010052973">
    <property type="protein sequence ID" value="MEQ2176181.1"/>
    <property type="molecule type" value="Genomic_DNA"/>
</dbReference>